<protein>
    <submittedName>
        <fullName evidence="1">Uncharacterized protein</fullName>
    </submittedName>
</protein>
<accession>A0AAD5QP86</accession>
<dbReference type="EMBL" id="JAHQIW010002846">
    <property type="protein sequence ID" value="KAJ1356604.1"/>
    <property type="molecule type" value="Genomic_DNA"/>
</dbReference>
<proteinExistence type="predicted"/>
<reference evidence="1" key="1">
    <citation type="submission" date="2021-06" db="EMBL/GenBank/DDBJ databases">
        <title>Parelaphostrongylus tenuis whole genome reference sequence.</title>
        <authorList>
            <person name="Garwood T.J."/>
            <person name="Larsen P.A."/>
            <person name="Fountain-Jones N.M."/>
            <person name="Garbe J.R."/>
            <person name="Macchietto M.G."/>
            <person name="Kania S.A."/>
            <person name="Gerhold R.W."/>
            <person name="Richards J.E."/>
            <person name="Wolf T.M."/>
        </authorList>
    </citation>
    <scope>NUCLEOTIDE SEQUENCE</scope>
    <source>
        <strain evidence="1">MNPRO001-30</strain>
        <tissue evidence="1">Meninges</tissue>
    </source>
</reference>
<evidence type="ECO:0000313" key="1">
    <source>
        <dbReference type="EMBL" id="KAJ1356604.1"/>
    </source>
</evidence>
<dbReference type="Proteomes" id="UP001196413">
    <property type="component" value="Unassembled WGS sequence"/>
</dbReference>
<organism evidence="1 2">
    <name type="scientific">Parelaphostrongylus tenuis</name>
    <name type="common">Meningeal worm</name>
    <dbReference type="NCBI Taxonomy" id="148309"/>
    <lineage>
        <taxon>Eukaryota</taxon>
        <taxon>Metazoa</taxon>
        <taxon>Ecdysozoa</taxon>
        <taxon>Nematoda</taxon>
        <taxon>Chromadorea</taxon>
        <taxon>Rhabditida</taxon>
        <taxon>Rhabditina</taxon>
        <taxon>Rhabditomorpha</taxon>
        <taxon>Strongyloidea</taxon>
        <taxon>Metastrongylidae</taxon>
        <taxon>Parelaphostrongylus</taxon>
    </lineage>
</organism>
<name>A0AAD5QP86_PARTN</name>
<keyword evidence="2" id="KW-1185">Reference proteome</keyword>
<gene>
    <name evidence="1" type="ORF">KIN20_014335</name>
</gene>
<comment type="caution">
    <text evidence="1">The sequence shown here is derived from an EMBL/GenBank/DDBJ whole genome shotgun (WGS) entry which is preliminary data.</text>
</comment>
<sequence>MQRHIISFLVRAKIVDGDVGFTSLERILYRDLQKSQPICPTPRWSPSSYLLKIMLRSH</sequence>
<evidence type="ECO:0000313" key="2">
    <source>
        <dbReference type="Proteomes" id="UP001196413"/>
    </source>
</evidence>
<dbReference type="AlphaFoldDB" id="A0AAD5QP86"/>